<dbReference type="EMBL" id="BMMX01000006">
    <property type="protein sequence ID" value="GGK86703.1"/>
    <property type="molecule type" value="Genomic_DNA"/>
</dbReference>
<protein>
    <recommendedName>
        <fullName evidence="3">Phospholipid/glycerol acyltransferase domain-containing protein</fullName>
    </recommendedName>
</protein>
<evidence type="ECO:0000313" key="4">
    <source>
        <dbReference type="EMBL" id="GGK86703.1"/>
    </source>
</evidence>
<gene>
    <name evidence="4" type="ORF">GCM10012284_21070</name>
</gene>
<reference evidence="4" key="2">
    <citation type="submission" date="2020-09" db="EMBL/GenBank/DDBJ databases">
        <authorList>
            <person name="Sun Q."/>
            <person name="Zhou Y."/>
        </authorList>
    </citation>
    <scope>NUCLEOTIDE SEQUENCE</scope>
    <source>
        <strain evidence="4">CGMCC 4.7299</strain>
    </source>
</reference>
<dbReference type="Pfam" id="PF01553">
    <property type="entry name" value="Acyltransferase"/>
    <property type="match status" value="1"/>
</dbReference>
<dbReference type="GO" id="GO:0005886">
    <property type="term" value="C:plasma membrane"/>
    <property type="evidence" value="ECO:0007669"/>
    <property type="project" value="TreeGrafter"/>
</dbReference>
<dbReference type="CDD" id="cd07989">
    <property type="entry name" value="LPLAT_AGPAT-like"/>
    <property type="match status" value="1"/>
</dbReference>
<evidence type="ECO:0000313" key="5">
    <source>
        <dbReference type="Proteomes" id="UP000656042"/>
    </source>
</evidence>
<keyword evidence="2" id="KW-0012">Acyltransferase</keyword>
<dbReference type="InterPro" id="IPR002123">
    <property type="entry name" value="Plipid/glycerol_acylTrfase"/>
</dbReference>
<reference evidence="4" key="1">
    <citation type="journal article" date="2014" name="Int. J. Syst. Evol. Microbiol.">
        <title>Complete genome sequence of Corynebacterium casei LMG S-19264T (=DSM 44701T), isolated from a smear-ripened cheese.</title>
        <authorList>
            <consortium name="US DOE Joint Genome Institute (JGI-PGF)"/>
            <person name="Walter F."/>
            <person name="Albersmeier A."/>
            <person name="Kalinowski J."/>
            <person name="Ruckert C."/>
        </authorList>
    </citation>
    <scope>NUCLEOTIDE SEQUENCE</scope>
    <source>
        <strain evidence="4">CGMCC 4.7299</strain>
    </source>
</reference>
<dbReference type="SUPFAM" id="SSF69593">
    <property type="entry name" value="Glycerol-3-phosphate (1)-acyltransferase"/>
    <property type="match status" value="1"/>
</dbReference>
<dbReference type="PANTHER" id="PTHR10434">
    <property type="entry name" value="1-ACYL-SN-GLYCEROL-3-PHOSPHATE ACYLTRANSFERASE"/>
    <property type="match status" value="1"/>
</dbReference>
<keyword evidence="5" id="KW-1185">Reference proteome</keyword>
<dbReference type="Proteomes" id="UP000656042">
    <property type="component" value="Unassembled WGS sequence"/>
</dbReference>
<sequence length="173" mass="18432">MVFIGKAERLAGGGLKGRLGAAFFRAIEIVPVERDGGRRATAALDAARSVLDEGRIFGIHPEGTRSPDGRVHKGRTGVGFLALATGVPVVPCGLAGTDRVQPLGSTMPRPARFAMRFGAPMTFTGSETDPRLRRTVTDQIMHEIQRLSGLDYVDRYGSVDKTAPVETSTRIGG</sequence>
<name>A0A8J3BZ18_9ACTN</name>
<evidence type="ECO:0000256" key="1">
    <source>
        <dbReference type="ARBA" id="ARBA00022679"/>
    </source>
</evidence>
<proteinExistence type="predicted"/>
<keyword evidence="1" id="KW-0808">Transferase</keyword>
<dbReference type="GO" id="GO:0006654">
    <property type="term" value="P:phosphatidic acid biosynthetic process"/>
    <property type="evidence" value="ECO:0007669"/>
    <property type="project" value="TreeGrafter"/>
</dbReference>
<dbReference type="AlphaFoldDB" id="A0A8J3BZ18"/>
<dbReference type="PANTHER" id="PTHR10434:SF11">
    <property type="entry name" value="1-ACYL-SN-GLYCEROL-3-PHOSPHATE ACYLTRANSFERASE"/>
    <property type="match status" value="1"/>
</dbReference>
<evidence type="ECO:0000259" key="3">
    <source>
        <dbReference type="SMART" id="SM00563"/>
    </source>
</evidence>
<dbReference type="GO" id="GO:0003841">
    <property type="term" value="F:1-acylglycerol-3-phosphate O-acyltransferase activity"/>
    <property type="evidence" value="ECO:0007669"/>
    <property type="project" value="TreeGrafter"/>
</dbReference>
<dbReference type="SMART" id="SM00563">
    <property type="entry name" value="PlsC"/>
    <property type="match status" value="1"/>
</dbReference>
<comment type="caution">
    <text evidence="4">The sequence shown here is derived from an EMBL/GenBank/DDBJ whole genome shotgun (WGS) entry which is preliminary data.</text>
</comment>
<organism evidence="4 5">
    <name type="scientific">Mangrovihabitans endophyticus</name>
    <dbReference type="NCBI Taxonomy" id="1751298"/>
    <lineage>
        <taxon>Bacteria</taxon>
        <taxon>Bacillati</taxon>
        <taxon>Actinomycetota</taxon>
        <taxon>Actinomycetes</taxon>
        <taxon>Micromonosporales</taxon>
        <taxon>Micromonosporaceae</taxon>
        <taxon>Mangrovihabitans</taxon>
    </lineage>
</organism>
<feature type="domain" description="Phospholipid/glycerol acyltransferase" evidence="3">
    <location>
        <begin position="1"/>
        <end position="97"/>
    </location>
</feature>
<accession>A0A8J3BZ18</accession>
<evidence type="ECO:0000256" key="2">
    <source>
        <dbReference type="ARBA" id="ARBA00023315"/>
    </source>
</evidence>